<dbReference type="SUPFAM" id="SSF52540">
    <property type="entry name" value="P-loop containing nucleoside triphosphate hydrolases"/>
    <property type="match status" value="1"/>
</dbReference>
<dbReference type="EMBL" id="RKHK01000001">
    <property type="protein sequence ID" value="ROR72390.1"/>
    <property type="molecule type" value="Genomic_DNA"/>
</dbReference>
<dbReference type="CDD" id="cd18032">
    <property type="entry name" value="DEXHc_RE_I_III_res"/>
    <property type="match status" value="1"/>
</dbReference>
<dbReference type="PANTHER" id="PTHR47962:SF7">
    <property type="entry name" value="MITOCHONDRIAL ATP-DEPENDENT HELICASE IRC3-RELATED"/>
    <property type="match status" value="1"/>
</dbReference>
<feature type="domain" description="Helicase C-terminal" evidence="2">
    <location>
        <begin position="531"/>
        <end position="688"/>
    </location>
</feature>
<keyword evidence="4" id="KW-1185">Reference proteome</keyword>
<organism evidence="3 4">
    <name type="scientific">Bogoriella caseilytica</name>
    <dbReference type="NCBI Taxonomy" id="56055"/>
    <lineage>
        <taxon>Bacteria</taxon>
        <taxon>Bacillati</taxon>
        <taxon>Actinomycetota</taxon>
        <taxon>Actinomycetes</taxon>
        <taxon>Micrococcales</taxon>
        <taxon>Bogoriellaceae</taxon>
        <taxon>Bogoriella</taxon>
    </lineage>
</organism>
<dbReference type="PROSITE" id="PS51192">
    <property type="entry name" value="HELICASE_ATP_BIND_1"/>
    <property type="match status" value="1"/>
</dbReference>
<keyword evidence="3" id="KW-0547">Nucleotide-binding</keyword>
<dbReference type="SUPFAM" id="SSF56024">
    <property type="entry name" value="Phospholipase D/nuclease"/>
    <property type="match status" value="1"/>
</dbReference>
<dbReference type="InterPro" id="IPR052511">
    <property type="entry name" value="ATP-dep_Helicase"/>
</dbReference>
<dbReference type="CDD" id="cd18799">
    <property type="entry name" value="SF2_C_EcoAI-like"/>
    <property type="match status" value="1"/>
</dbReference>
<dbReference type="SMART" id="SM00487">
    <property type="entry name" value="DEXDc"/>
    <property type="match status" value="1"/>
</dbReference>
<dbReference type="Pfam" id="PF13091">
    <property type="entry name" value="PLDc_2"/>
    <property type="match status" value="1"/>
</dbReference>
<keyword evidence="3" id="KW-0347">Helicase</keyword>
<dbReference type="GO" id="GO:0003677">
    <property type="term" value="F:DNA binding"/>
    <property type="evidence" value="ECO:0007669"/>
    <property type="project" value="InterPro"/>
</dbReference>
<dbReference type="GO" id="GO:0005524">
    <property type="term" value="F:ATP binding"/>
    <property type="evidence" value="ECO:0007669"/>
    <property type="project" value="InterPro"/>
</dbReference>
<dbReference type="Pfam" id="PF00271">
    <property type="entry name" value="Helicase_C"/>
    <property type="match status" value="1"/>
</dbReference>
<name>A0A3N2BAU0_9MICO</name>
<evidence type="ECO:0000313" key="4">
    <source>
        <dbReference type="Proteomes" id="UP000280668"/>
    </source>
</evidence>
<dbReference type="InterPro" id="IPR025202">
    <property type="entry name" value="PLD-like_dom"/>
</dbReference>
<reference evidence="3 4" key="1">
    <citation type="submission" date="2018-11" db="EMBL/GenBank/DDBJ databases">
        <title>Sequencing the genomes of 1000 actinobacteria strains.</title>
        <authorList>
            <person name="Klenk H.-P."/>
        </authorList>
    </citation>
    <scope>NUCLEOTIDE SEQUENCE [LARGE SCALE GENOMIC DNA]</scope>
    <source>
        <strain evidence="3 4">DSM 11294</strain>
    </source>
</reference>
<dbReference type="OrthoDB" id="9776021at2"/>
<dbReference type="PROSITE" id="PS51194">
    <property type="entry name" value="HELICASE_CTER"/>
    <property type="match status" value="1"/>
</dbReference>
<dbReference type="Gene3D" id="3.30.870.10">
    <property type="entry name" value="Endonuclease Chain A"/>
    <property type="match status" value="1"/>
</dbReference>
<keyword evidence="3" id="KW-0378">Hydrolase</keyword>
<sequence length="1037" mass="116147">MHEGLYETLVTQALAQQLTTLPPKRRTLEQHLDSADAPEVLSRYLAGELQRTLSATKDPERRLALVNRLLAQIEAVDAPVATPARQLYAVHEAQAPTSIIDRPRTPLSDAALLTNAKGDPNLGAELRSEFGSAEQVDLLCAFVRWTGLRLLEEPLRAFTERGGQLRVITTTYVGATERRALDWLVDEIGAHVKVQYELNRTRLHAKSWLFRRATGFDTAYVGSSNLSTAALLDGVEWNVRLSAVATPSLLHKFDATFETYWNDASYVDYHPAQDSERLDAALAEASGRTTRGTALNLSGLQVRPYPHQQQILEQLEVERTVHDRHRNLVVAATGTGKTVVAALDYKNLTADGHRPRLLFIAHRIEILQQALRTYREVLGDGSFGELWGQGYRPEHWQHVFATIQSFTRSTAELAPESFEVVVVDEFHHAHSATYRRLLSYFTPCELLGLTATPERTDGIDVAEEFFDGQTAAEIRLWDALEAELLSPFHYFGIADNVDLSSVSWRRGGYDHTELENVYTGNDARTLIILKELKDKITDPSTMRALGFCVGVRHAQYMAEKFTAAGIPARAVSGESSNEDRGQALSDLRKRRVNILFTADLYNEGIDLPEVDTVLFLRPTESATIFLQQLGRGLRSSPDKAVLTALDFVGHQRKEFRFDRRFRALTGATRRGLRDQIEHGFPFLPSGCQIVLDRQSRQTILGNIKSQTQHRWRTLVSELKALAAMRGADVSLATFLHEGDIELADVLKPGKGWTQLRRDAGLPVPARGPRHEEVVRRAAAIAHVDDPERADAYLRLLSDGAPSYTDLSERDRRYARMLFFSIWPDRGDFPADPAAPDDLYTDGLEAFHAEPAAKAELSEIIGIGRAGIRHLPGELAGPLAVLGLKTHARYSRDEIVAALDHAGPERRADSFREGVLFSEPWQADVFFVTLRKSERDYSPTTMYNDYAISPELFHWESQSRTSIASPTGQRYLHHRERGTHVLLFTREHKQDTLGAAPYLFLGPADYVNHTGERPIAITWRLHRQLPTDAFRTAAVATA</sequence>
<gene>
    <name evidence="3" type="ORF">EDD31_0741</name>
</gene>
<proteinExistence type="predicted"/>
<dbReference type="Pfam" id="PF04851">
    <property type="entry name" value="ResIII"/>
    <property type="match status" value="1"/>
</dbReference>
<protein>
    <submittedName>
        <fullName evidence="3">Superfamily II DNA or RNA helicase</fullName>
    </submittedName>
</protein>
<feature type="domain" description="Helicase ATP-binding" evidence="1">
    <location>
        <begin position="318"/>
        <end position="471"/>
    </location>
</feature>
<dbReference type="PANTHER" id="PTHR47962">
    <property type="entry name" value="ATP-DEPENDENT HELICASE LHR-RELATED-RELATED"/>
    <property type="match status" value="1"/>
</dbReference>
<dbReference type="InterPro" id="IPR027417">
    <property type="entry name" value="P-loop_NTPase"/>
</dbReference>
<dbReference type="GO" id="GO:0004386">
    <property type="term" value="F:helicase activity"/>
    <property type="evidence" value="ECO:0007669"/>
    <property type="project" value="UniProtKB-KW"/>
</dbReference>
<comment type="caution">
    <text evidence="3">The sequence shown here is derived from an EMBL/GenBank/DDBJ whole genome shotgun (WGS) entry which is preliminary data.</text>
</comment>
<dbReference type="Gene3D" id="3.40.50.300">
    <property type="entry name" value="P-loop containing nucleotide triphosphate hydrolases"/>
    <property type="match status" value="2"/>
</dbReference>
<dbReference type="InterPro" id="IPR006935">
    <property type="entry name" value="Helicase/UvrB_N"/>
</dbReference>
<evidence type="ECO:0000259" key="1">
    <source>
        <dbReference type="PROSITE" id="PS51192"/>
    </source>
</evidence>
<dbReference type="InterPro" id="IPR001650">
    <property type="entry name" value="Helicase_C-like"/>
</dbReference>
<evidence type="ECO:0000313" key="3">
    <source>
        <dbReference type="EMBL" id="ROR72390.1"/>
    </source>
</evidence>
<dbReference type="GO" id="GO:0016887">
    <property type="term" value="F:ATP hydrolysis activity"/>
    <property type="evidence" value="ECO:0007669"/>
    <property type="project" value="TreeGrafter"/>
</dbReference>
<dbReference type="SMART" id="SM00490">
    <property type="entry name" value="HELICc"/>
    <property type="match status" value="1"/>
</dbReference>
<dbReference type="RefSeq" id="WP_123302958.1">
    <property type="nucleotide sequence ID" value="NZ_RKHK01000001.1"/>
</dbReference>
<evidence type="ECO:0000259" key="2">
    <source>
        <dbReference type="PROSITE" id="PS51194"/>
    </source>
</evidence>
<dbReference type="Proteomes" id="UP000280668">
    <property type="component" value="Unassembled WGS sequence"/>
</dbReference>
<dbReference type="Pfam" id="PF11907">
    <property type="entry name" value="DUF3427"/>
    <property type="match status" value="1"/>
</dbReference>
<dbReference type="InterPro" id="IPR021835">
    <property type="entry name" value="DUF3427"/>
</dbReference>
<keyword evidence="3" id="KW-0067">ATP-binding</keyword>
<accession>A0A3N2BAU0</accession>
<dbReference type="InterPro" id="IPR014001">
    <property type="entry name" value="Helicase_ATP-bd"/>
</dbReference>
<dbReference type="AlphaFoldDB" id="A0A3N2BAU0"/>